<accession>A0ABT6B7P4</accession>
<keyword evidence="3" id="KW-1185">Reference proteome</keyword>
<gene>
    <name evidence="2" type="ORF">P3W24_03835</name>
</gene>
<reference evidence="2 3" key="1">
    <citation type="journal article" date="2024" name="Curr. Microbiol.">
        <title>Luteibacter sahnii sp. nov., A Novel Yellow-Colored Xanthomonadin Pigment Producing Probiotic Bacterium from Healthy Rice Seed Microbiome.</title>
        <authorList>
            <person name="Jaiswal G."/>
            <person name="Rana R."/>
            <person name="Nayak P.K."/>
            <person name="Chouhan R."/>
            <person name="Gandhi S.G."/>
            <person name="Patel H.K."/>
            <person name="Patil P.B."/>
        </authorList>
    </citation>
    <scope>NUCLEOTIDE SEQUENCE [LARGE SCALE GENOMIC DNA]</scope>
    <source>
        <strain evidence="2 3">PPL201</strain>
    </source>
</reference>
<dbReference type="EMBL" id="JARJJS010000001">
    <property type="protein sequence ID" value="MDF4024101.1"/>
    <property type="molecule type" value="Genomic_DNA"/>
</dbReference>
<comment type="caution">
    <text evidence="2">The sequence shown here is derived from an EMBL/GenBank/DDBJ whole genome shotgun (WGS) entry which is preliminary data.</text>
</comment>
<evidence type="ECO:0000313" key="2">
    <source>
        <dbReference type="EMBL" id="MDF4024101.1"/>
    </source>
</evidence>
<evidence type="ECO:0000313" key="3">
    <source>
        <dbReference type="Proteomes" id="UP001528850"/>
    </source>
</evidence>
<dbReference type="Proteomes" id="UP001528850">
    <property type="component" value="Unassembled WGS sequence"/>
</dbReference>
<protein>
    <submittedName>
        <fullName evidence="2">Uncharacterized protein</fullName>
    </submittedName>
</protein>
<proteinExistence type="predicted"/>
<feature type="region of interest" description="Disordered" evidence="1">
    <location>
        <begin position="32"/>
        <end position="53"/>
    </location>
</feature>
<evidence type="ECO:0000256" key="1">
    <source>
        <dbReference type="SAM" id="MobiDB-lite"/>
    </source>
</evidence>
<sequence>MNALALTQREVLHAIDADATDGGELRVAESRFRATSPRMPAKPKPPASSTPTLQHWLEDRGGWLVLLICALSALILTACSGVEPKREPAPRCVDGRVVQQVGRWGPYQTPIVRVTETHCKRTQNHHVSFH</sequence>
<organism evidence="2 3">
    <name type="scientific">Luteibacter sahnii</name>
    <dbReference type="NCBI Taxonomy" id="3021977"/>
    <lineage>
        <taxon>Bacteria</taxon>
        <taxon>Pseudomonadati</taxon>
        <taxon>Pseudomonadota</taxon>
        <taxon>Gammaproteobacteria</taxon>
        <taxon>Lysobacterales</taxon>
        <taxon>Rhodanobacteraceae</taxon>
        <taxon>Luteibacter</taxon>
    </lineage>
</organism>
<name>A0ABT6B7P4_9GAMM</name>